<dbReference type="InterPro" id="IPR037066">
    <property type="entry name" value="Plug_dom_sf"/>
</dbReference>
<name>A0A9W4XBZ4_9FLAO</name>
<comment type="similarity">
    <text evidence="1">Belongs to the TonB-dependent receptor family.</text>
</comment>
<dbReference type="EMBL" id="OX336425">
    <property type="protein sequence ID" value="CAI2769417.1"/>
    <property type="molecule type" value="Genomic_DNA"/>
</dbReference>
<keyword evidence="1" id="KW-0472">Membrane</keyword>
<organism evidence="4 5">
    <name type="scientific">Flavobacterium collinsii</name>
    <dbReference type="NCBI Taxonomy" id="1114861"/>
    <lineage>
        <taxon>Bacteria</taxon>
        <taxon>Pseudomonadati</taxon>
        <taxon>Bacteroidota</taxon>
        <taxon>Flavobacteriia</taxon>
        <taxon>Flavobacteriales</taxon>
        <taxon>Flavobacteriaceae</taxon>
        <taxon>Flavobacterium</taxon>
    </lineage>
</organism>
<evidence type="ECO:0000256" key="2">
    <source>
        <dbReference type="SAM" id="SignalP"/>
    </source>
</evidence>
<dbReference type="GO" id="GO:0009279">
    <property type="term" value="C:cell outer membrane"/>
    <property type="evidence" value="ECO:0007669"/>
    <property type="project" value="UniProtKB-SubCell"/>
</dbReference>
<sequence length="107" mass="11867">MMKNIKLISLAFYISFCFTTHAQEKTISTIEPVNTNNRIIICAPSKKSLLNAPLVIIDGVIINSEQFSKVNPNDIKEIKIVKETEATSLYGNRGINGAIIITTKENN</sequence>
<dbReference type="Pfam" id="PF07715">
    <property type="entry name" value="Plug"/>
    <property type="match status" value="1"/>
</dbReference>
<keyword evidence="1" id="KW-0812">Transmembrane</keyword>
<reference evidence="4" key="1">
    <citation type="submission" date="2022-09" db="EMBL/GenBank/DDBJ databases">
        <authorList>
            <person name="Duchaud E."/>
        </authorList>
    </citation>
    <scope>NUCLEOTIDE SEQUENCE</scope>
    <source>
        <strain evidence="4">TRV642</strain>
    </source>
</reference>
<dbReference type="InterPro" id="IPR039426">
    <property type="entry name" value="TonB-dep_rcpt-like"/>
</dbReference>
<protein>
    <submittedName>
        <fullName evidence="4">Plug domain-containing protein</fullName>
    </submittedName>
</protein>
<dbReference type="KEGG" id="fcs:TRV642_4793"/>
<evidence type="ECO:0000313" key="4">
    <source>
        <dbReference type="EMBL" id="CAI2769417.1"/>
    </source>
</evidence>
<comment type="subcellular location">
    <subcellularLocation>
        <location evidence="1">Cell outer membrane</location>
        <topology evidence="1">Multi-pass membrane protein</topology>
    </subcellularLocation>
</comment>
<evidence type="ECO:0000313" key="5">
    <source>
        <dbReference type="Proteomes" id="UP001152749"/>
    </source>
</evidence>
<keyword evidence="2" id="KW-0732">Signal</keyword>
<feature type="signal peptide" evidence="2">
    <location>
        <begin position="1"/>
        <end position="22"/>
    </location>
</feature>
<dbReference type="SUPFAM" id="SSF56935">
    <property type="entry name" value="Porins"/>
    <property type="match status" value="1"/>
</dbReference>
<dbReference type="InterPro" id="IPR012910">
    <property type="entry name" value="Plug_dom"/>
</dbReference>
<feature type="domain" description="TonB-dependent receptor plug" evidence="3">
    <location>
        <begin position="51"/>
        <end position="98"/>
    </location>
</feature>
<dbReference type="AlphaFoldDB" id="A0A9W4XBZ4"/>
<dbReference type="Proteomes" id="UP001152749">
    <property type="component" value="Chromosome"/>
</dbReference>
<keyword evidence="1" id="KW-1134">Transmembrane beta strand</keyword>
<feature type="chain" id="PRO_5040824389" evidence="2">
    <location>
        <begin position="23"/>
        <end position="107"/>
    </location>
</feature>
<evidence type="ECO:0000256" key="1">
    <source>
        <dbReference type="PROSITE-ProRule" id="PRU01360"/>
    </source>
</evidence>
<keyword evidence="1" id="KW-0998">Cell outer membrane</keyword>
<evidence type="ECO:0000259" key="3">
    <source>
        <dbReference type="Pfam" id="PF07715"/>
    </source>
</evidence>
<dbReference type="PROSITE" id="PS52016">
    <property type="entry name" value="TONB_DEPENDENT_REC_3"/>
    <property type="match status" value="1"/>
</dbReference>
<dbReference type="RefSeq" id="WP_263361783.1">
    <property type="nucleotide sequence ID" value="NZ_OX336425.1"/>
</dbReference>
<keyword evidence="1" id="KW-0813">Transport</keyword>
<gene>
    <name evidence="4" type="ORF">TRV642_4793</name>
</gene>
<proteinExistence type="inferred from homology"/>
<accession>A0A9W4XBZ4</accession>
<dbReference type="Gene3D" id="2.170.130.10">
    <property type="entry name" value="TonB-dependent receptor, plug domain"/>
    <property type="match status" value="1"/>
</dbReference>